<dbReference type="Proteomes" id="UP001215151">
    <property type="component" value="Unassembled WGS sequence"/>
</dbReference>
<gene>
    <name evidence="2" type="ORF">ONZ51_g11203</name>
</gene>
<evidence type="ECO:0000256" key="1">
    <source>
        <dbReference type="SAM" id="MobiDB-lite"/>
    </source>
</evidence>
<dbReference type="EMBL" id="JAPEVG010000508">
    <property type="protein sequence ID" value="KAJ8461971.1"/>
    <property type="molecule type" value="Genomic_DNA"/>
</dbReference>
<feature type="region of interest" description="Disordered" evidence="1">
    <location>
        <begin position="479"/>
        <end position="501"/>
    </location>
</feature>
<accession>A0AAD7X830</accession>
<sequence length="562" mass="63681">MPELDILCGFEHLTRRLKEDYGRKNKDALRGTLRIFPRVFAVGTAKKDYVTCTVDDAPPFDYVEGLEPTPANHQLNLHDEQKAGGKSFARYLKPLESGEVHVKARGKEIIFACGYHAVRVHFGLEGNMDTPGSNKDKAKAAIMRSFIVPPELRVSDTRSANKEQTLAVFASVVCQEHAIIFVDHNRLLRVHIMSLGRHWTSEDLDVNSQLWDKIWSSDHGPDWIYERTNAERVLDEWRQSVLAGKKYQRGGGTKSGKNTGKSKKNAKAKHPSLLDVICSTQEVFNGYGQHTAHDLLHSLALWPAYPPALLCADDTLYEQFKTVLNAYAAQYTSATFRSRCVSTPNQTSPLYYNYASDDNYLNMYLRVFRKCAVRMEREEYNRFARLGLFDPSHIIGQPYECHENNLIDVMYQEVPVFQYMEGNNPIYTVIRARRPSEWRYSQAIMTVAKDARHAGFTTTIGMASFGPMKQNQYDYKVQGKPGRKAKVYTGKPGRPARSTPKIADLRRRDTRKRAFYESAVANVASSEAASAPPPAKRRRVSRCPSLPANERVTRSRSRADGA</sequence>
<organism evidence="2 3">
    <name type="scientific">Trametes cubensis</name>
    <dbReference type="NCBI Taxonomy" id="1111947"/>
    <lineage>
        <taxon>Eukaryota</taxon>
        <taxon>Fungi</taxon>
        <taxon>Dikarya</taxon>
        <taxon>Basidiomycota</taxon>
        <taxon>Agaricomycotina</taxon>
        <taxon>Agaricomycetes</taxon>
        <taxon>Polyporales</taxon>
        <taxon>Polyporaceae</taxon>
        <taxon>Trametes</taxon>
    </lineage>
</organism>
<protein>
    <submittedName>
        <fullName evidence="2">Uncharacterized protein</fullName>
    </submittedName>
</protein>
<reference evidence="2" key="1">
    <citation type="submission" date="2022-11" db="EMBL/GenBank/DDBJ databases">
        <title>Genome Sequence of Cubamyces cubensis.</title>
        <authorList>
            <person name="Buettner E."/>
        </authorList>
    </citation>
    <scope>NUCLEOTIDE SEQUENCE</scope>
    <source>
        <strain evidence="2">MPL-01</strain>
    </source>
</reference>
<keyword evidence="3" id="KW-1185">Reference proteome</keyword>
<proteinExistence type="predicted"/>
<feature type="compositionally biased region" description="Basic and acidic residues" evidence="1">
    <location>
        <begin position="551"/>
        <end position="562"/>
    </location>
</feature>
<feature type="region of interest" description="Disordered" evidence="1">
    <location>
        <begin position="247"/>
        <end position="268"/>
    </location>
</feature>
<dbReference type="AlphaFoldDB" id="A0AAD7X830"/>
<evidence type="ECO:0000313" key="3">
    <source>
        <dbReference type="Proteomes" id="UP001215151"/>
    </source>
</evidence>
<evidence type="ECO:0000313" key="2">
    <source>
        <dbReference type="EMBL" id="KAJ8461971.1"/>
    </source>
</evidence>
<comment type="caution">
    <text evidence="2">The sequence shown here is derived from an EMBL/GenBank/DDBJ whole genome shotgun (WGS) entry which is preliminary data.</text>
</comment>
<name>A0AAD7X830_9APHY</name>
<feature type="region of interest" description="Disordered" evidence="1">
    <location>
        <begin position="522"/>
        <end position="562"/>
    </location>
</feature>